<dbReference type="AlphaFoldDB" id="A2E9E5"/>
<proteinExistence type="predicted"/>
<reference evidence="2" key="2">
    <citation type="journal article" date="2007" name="Science">
        <title>Draft genome sequence of the sexually transmitted pathogen Trichomonas vaginalis.</title>
        <authorList>
            <person name="Carlton J.M."/>
            <person name="Hirt R.P."/>
            <person name="Silva J.C."/>
            <person name="Delcher A.L."/>
            <person name="Schatz M."/>
            <person name="Zhao Q."/>
            <person name="Wortman J.R."/>
            <person name="Bidwell S.L."/>
            <person name="Alsmark U.C.M."/>
            <person name="Besteiro S."/>
            <person name="Sicheritz-Ponten T."/>
            <person name="Noel C.J."/>
            <person name="Dacks J.B."/>
            <person name="Foster P.G."/>
            <person name="Simillion C."/>
            <person name="Van de Peer Y."/>
            <person name="Miranda-Saavedra D."/>
            <person name="Barton G.J."/>
            <person name="Westrop G.D."/>
            <person name="Mueller S."/>
            <person name="Dessi D."/>
            <person name="Fiori P.L."/>
            <person name="Ren Q."/>
            <person name="Paulsen I."/>
            <person name="Zhang H."/>
            <person name="Bastida-Corcuera F.D."/>
            <person name="Simoes-Barbosa A."/>
            <person name="Brown M.T."/>
            <person name="Hayes R.D."/>
            <person name="Mukherjee M."/>
            <person name="Okumura C.Y."/>
            <person name="Schneider R."/>
            <person name="Smith A.J."/>
            <person name="Vanacova S."/>
            <person name="Villalvazo M."/>
            <person name="Haas B.J."/>
            <person name="Pertea M."/>
            <person name="Feldblyum T.V."/>
            <person name="Utterback T.R."/>
            <person name="Shu C.L."/>
            <person name="Osoegawa K."/>
            <person name="de Jong P.J."/>
            <person name="Hrdy I."/>
            <person name="Horvathova L."/>
            <person name="Zubacova Z."/>
            <person name="Dolezal P."/>
            <person name="Malik S.B."/>
            <person name="Logsdon J.M. Jr."/>
            <person name="Henze K."/>
            <person name="Gupta A."/>
            <person name="Wang C.C."/>
            <person name="Dunne R.L."/>
            <person name="Upcroft J.A."/>
            <person name="Upcroft P."/>
            <person name="White O."/>
            <person name="Salzberg S.L."/>
            <person name="Tang P."/>
            <person name="Chiu C.-H."/>
            <person name="Lee Y.-S."/>
            <person name="Embley T.M."/>
            <person name="Coombs G.H."/>
            <person name="Mottram J.C."/>
            <person name="Tachezy J."/>
            <person name="Fraser-Liggett C.M."/>
            <person name="Johnson P.J."/>
        </authorList>
    </citation>
    <scope>NUCLEOTIDE SEQUENCE [LARGE SCALE GENOMIC DNA]</scope>
    <source>
        <strain evidence="2">G3</strain>
    </source>
</reference>
<reference evidence="2" key="1">
    <citation type="submission" date="2006-10" db="EMBL/GenBank/DDBJ databases">
        <authorList>
            <person name="Amadeo P."/>
            <person name="Zhao Q."/>
            <person name="Wortman J."/>
            <person name="Fraser-Liggett C."/>
            <person name="Carlton J."/>
        </authorList>
    </citation>
    <scope>NUCLEOTIDE SEQUENCE</scope>
    <source>
        <strain evidence="2">G3</strain>
    </source>
</reference>
<name>A2E9E5_TRIV3</name>
<accession>A2E9E5</accession>
<evidence type="ECO:0000313" key="3">
    <source>
        <dbReference type="Proteomes" id="UP000001542"/>
    </source>
</evidence>
<dbReference type="RefSeq" id="XP_001322932.1">
    <property type="nucleotide sequence ID" value="XM_001322897.1"/>
</dbReference>
<keyword evidence="3" id="KW-1185">Reference proteome</keyword>
<dbReference type="VEuPathDB" id="TrichDB:TVAGG3_0000850"/>
<gene>
    <name evidence="2" type="ORF">TVAG_364330</name>
</gene>
<feature type="region of interest" description="Disordered" evidence="1">
    <location>
        <begin position="143"/>
        <end position="165"/>
    </location>
</feature>
<evidence type="ECO:0000313" key="2">
    <source>
        <dbReference type="EMBL" id="EAY10709.1"/>
    </source>
</evidence>
<dbReference type="InParanoid" id="A2E9E5"/>
<organism evidence="2 3">
    <name type="scientific">Trichomonas vaginalis (strain ATCC PRA-98 / G3)</name>
    <dbReference type="NCBI Taxonomy" id="412133"/>
    <lineage>
        <taxon>Eukaryota</taxon>
        <taxon>Metamonada</taxon>
        <taxon>Parabasalia</taxon>
        <taxon>Trichomonadida</taxon>
        <taxon>Trichomonadidae</taxon>
        <taxon>Trichomonas</taxon>
    </lineage>
</organism>
<sequence length="197" mass="21754">MHGHDTPIVRKCNCGNIEVSGNHFTRIWKTGLSETLQQVIGHNPDPLIQIRSSGVLIYNPNSTSMQRVSDTQCIIQCSKCKDSVLVILGRGNAFAQFKRKGTAHVDGFSSAIPVQIGTAPNSIPRLLRNLISFNEIHEDTLAQNNDEDDEDAISPVPHSTNLLQDDDNDDDFDIMFSNTKEAVVGSYTESSMAMTFF</sequence>
<dbReference type="KEGG" id="tva:4768644"/>
<dbReference type="Proteomes" id="UP000001542">
    <property type="component" value="Unassembled WGS sequence"/>
</dbReference>
<dbReference type="VEuPathDB" id="TrichDB:TVAG_364330"/>
<dbReference type="EMBL" id="DS113333">
    <property type="protein sequence ID" value="EAY10709.1"/>
    <property type="molecule type" value="Genomic_DNA"/>
</dbReference>
<protein>
    <submittedName>
        <fullName evidence="2">Uncharacterized protein</fullName>
    </submittedName>
</protein>
<evidence type="ECO:0000256" key="1">
    <source>
        <dbReference type="SAM" id="MobiDB-lite"/>
    </source>
</evidence>